<evidence type="ECO:0000313" key="2">
    <source>
        <dbReference type="Proteomes" id="UP000245607"/>
    </source>
</evidence>
<dbReference type="Proteomes" id="UP000245607">
    <property type="component" value="Unassembled WGS sequence"/>
</dbReference>
<dbReference type="AlphaFoldDB" id="A0A2U2M1P6"/>
<comment type="caution">
    <text evidence="1">The sequence shown here is derived from an EMBL/GenBank/DDBJ whole genome shotgun (WGS) entry which is preliminary data.</text>
</comment>
<dbReference type="EMBL" id="QFAS01000010">
    <property type="protein sequence ID" value="PWG50778.1"/>
    <property type="molecule type" value="Genomic_DNA"/>
</dbReference>
<proteinExistence type="predicted"/>
<sequence>MKKIENIAILEDELIRYSSQLDNISELITINLGNSDISKSKEQERLYFLNEYIKDISKQLYNLCSKLTGGDD</sequence>
<gene>
    <name evidence="1" type="ORF">DB362_07990</name>
</gene>
<organism evidence="1 2">
    <name type="scientific">Ligilactobacillus salivarius</name>
    <dbReference type="NCBI Taxonomy" id="1624"/>
    <lineage>
        <taxon>Bacteria</taxon>
        <taxon>Bacillati</taxon>
        <taxon>Bacillota</taxon>
        <taxon>Bacilli</taxon>
        <taxon>Lactobacillales</taxon>
        <taxon>Lactobacillaceae</taxon>
        <taxon>Ligilactobacillus</taxon>
    </lineage>
</organism>
<evidence type="ECO:0000313" key="1">
    <source>
        <dbReference type="EMBL" id="PWG50778.1"/>
    </source>
</evidence>
<reference evidence="1 2" key="1">
    <citation type="submission" date="2018-05" db="EMBL/GenBank/DDBJ databases">
        <title>Lactobacillus salivarius genome sequencing and assembly.</title>
        <authorList>
            <person name="Audisio C."/>
            <person name="Albarracin L."/>
            <person name="Torres M.J."/>
            <person name="Hebert E.M."/>
            <person name="Saavedra L."/>
        </authorList>
    </citation>
    <scope>NUCLEOTIDE SEQUENCE [LARGE SCALE GENOMIC DNA]</scope>
    <source>
        <strain evidence="1 2">A3iob</strain>
    </source>
</reference>
<accession>A0A2U2M1P6</accession>
<protein>
    <submittedName>
        <fullName evidence="1">Uncharacterized protein</fullName>
    </submittedName>
</protein>
<name>A0A2U2M1P6_9LACO</name>
<dbReference type="RefSeq" id="WP_109242188.1">
    <property type="nucleotide sequence ID" value="NZ_JAINRM010000051.1"/>
</dbReference>